<accession>A0A2H3KFF7</accession>
<dbReference type="OrthoDB" id="9811615at2"/>
<organism evidence="4 5">
    <name type="scientific">Candidatus Chloroploca asiatica</name>
    <dbReference type="NCBI Taxonomy" id="1506545"/>
    <lineage>
        <taxon>Bacteria</taxon>
        <taxon>Bacillati</taxon>
        <taxon>Chloroflexota</taxon>
        <taxon>Chloroflexia</taxon>
        <taxon>Chloroflexales</taxon>
        <taxon>Chloroflexineae</taxon>
        <taxon>Oscillochloridaceae</taxon>
        <taxon>Candidatus Chloroploca</taxon>
    </lineage>
</organism>
<dbReference type="AlphaFoldDB" id="A0A2H3KFF7"/>
<dbReference type="SUPFAM" id="SSF49764">
    <property type="entry name" value="HSP20-like chaperones"/>
    <property type="match status" value="1"/>
</dbReference>
<keyword evidence="5" id="KW-1185">Reference proteome</keyword>
<evidence type="ECO:0000259" key="3">
    <source>
        <dbReference type="PROSITE" id="PS01031"/>
    </source>
</evidence>
<dbReference type="PANTHER" id="PTHR11527">
    <property type="entry name" value="HEAT-SHOCK PROTEIN 20 FAMILY MEMBER"/>
    <property type="match status" value="1"/>
</dbReference>
<evidence type="ECO:0000256" key="1">
    <source>
        <dbReference type="PROSITE-ProRule" id="PRU00285"/>
    </source>
</evidence>
<dbReference type="InterPro" id="IPR008978">
    <property type="entry name" value="HSP20-like_chaperone"/>
</dbReference>
<reference evidence="4 5" key="1">
    <citation type="submission" date="2016-05" db="EMBL/GenBank/DDBJ databases">
        <authorList>
            <person name="Lavstsen T."/>
            <person name="Jespersen J.S."/>
        </authorList>
    </citation>
    <scope>NUCLEOTIDE SEQUENCE [LARGE SCALE GENOMIC DNA]</scope>
    <source>
        <strain evidence="4 5">B7-9</strain>
    </source>
</reference>
<dbReference type="Pfam" id="PF00011">
    <property type="entry name" value="HSP20"/>
    <property type="match status" value="1"/>
</dbReference>
<evidence type="ECO:0000313" key="4">
    <source>
        <dbReference type="EMBL" id="PDV96424.1"/>
    </source>
</evidence>
<protein>
    <submittedName>
        <fullName evidence="4">Heat-shock protein Hsp20</fullName>
    </submittedName>
</protein>
<dbReference type="Gene3D" id="2.60.40.790">
    <property type="match status" value="1"/>
</dbReference>
<comment type="caution">
    <text evidence="4">The sequence shown here is derived from an EMBL/GenBank/DDBJ whole genome shotgun (WGS) entry which is preliminary data.</text>
</comment>
<feature type="domain" description="SHSP" evidence="3">
    <location>
        <begin position="37"/>
        <end position="149"/>
    </location>
</feature>
<evidence type="ECO:0000256" key="2">
    <source>
        <dbReference type="RuleBase" id="RU003616"/>
    </source>
</evidence>
<gene>
    <name evidence="4" type="ORF">A9Q02_06935</name>
</gene>
<dbReference type="InterPro" id="IPR002068">
    <property type="entry name" value="A-crystallin/Hsp20_dom"/>
</dbReference>
<dbReference type="Proteomes" id="UP000220922">
    <property type="component" value="Unassembled WGS sequence"/>
</dbReference>
<comment type="similarity">
    <text evidence="1 2">Belongs to the small heat shock protein (HSP20) family.</text>
</comment>
<sequence>MATLTRWDPVQEAVTLREAMNRLFEESVVPGVVARTGNGGTFAMHLDLSETADAYFIEAAVPGMKAEDLAITFENGVLTLSGEIKQSEASKERNYHRIERRYGRFTRSITLPTTVRGDNITAHLENGVLHLNIPKAEEVKPRRISINVN</sequence>
<dbReference type="CDD" id="cd06464">
    <property type="entry name" value="ACD_sHsps-like"/>
    <property type="match status" value="1"/>
</dbReference>
<proteinExistence type="inferred from homology"/>
<dbReference type="InterPro" id="IPR031107">
    <property type="entry name" value="Small_HSP"/>
</dbReference>
<dbReference type="EMBL" id="LYXE01000200">
    <property type="protein sequence ID" value="PDV96424.1"/>
    <property type="molecule type" value="Genomic_DNA"/>
</dbReference>
<dbReference type="RefSeq" id="WP_097655461.1">
    <property type="nucleotide sequence ID" value="NZ_LYXE01000200.1"/>
</dbReference>
<name>A0A2H3KFF7_9CHLR</name>
<dbReference type="PROSITE" id="PS01031">
    <property type="entry name" value="SHSP"/>
    <property type="match status" value="1"/>
</dbReference>
<evidence type="ECO:0000313" key="5">
    <source>
        <dbReference type="Proteomes" id="UP000220922"/>
    </source>
</evidence>